<name>A0A2P2PD93_RHIMU</name>
<dbReference type="AlphaFoldDB" id="A0A2P2PD93"/>
<organism evidence="1">
    <name type="scientific">Rhizophora mucronata</name>
    <name type="common">Asiatic mangrove</name>
    <dbReference type="NCBI Taxonomy" id="61149"/>
    <lineage>
        <taxon>Eukaryota</taxon>
        <taxon>Viridiplantae</taxon>
        <taxon>Streptophyta</taxon>
        <taxon>Embryophyta</taxon>
        <taxon>Tracheophyta</taxon>
        <taxon>Spermatophyta</taxon>
        <taxon>Magnoliopsida</taxon>
        <taxon>eudicotyledons</taxon>
        <taxon>Gunneridae</taxon>
        <taxon>Pentapetalae</taxon>
        <taxon>rosids</taxon>
        <taxon>fabids</taxon>
        <taxon>Malpighiales</taxon>
        <taxon>Rhizophoraceae</taxon>
        <taxon>Rhizophora</taxon>
    </lineage>
</organism>
<proteinExistence type="predicted"/>
<dbReference type="EMBL" id="GGEC01072234">
    <property type="protein sequence ID" value="MBX52718.1"/>
    <property type="molecule type" value="Transcribed_RNA"/>
</dbReference>
<accession>A0A2P2PD93</accession>
<evidence type="ECO:0000313" key="1">
    <source>
        <dbReference type="EMBL" id="MBX52718.1"/>
    </source>
</evidence>
<protein>
    <submittedName>
        <fullName evidence="1">Uncharacterized protein</fullName>
    </submittedName>
</protein>
<sequence>MRKLMISLGEVFSFFPVKVVERGVKWISQSTAFILSKPVHRPLFP</sequence>
<reference evidence="1" key="1">
    <citation type="submission" date="2018-02" db="EMBL/GenBank/DDBJ databases">
        <title>Rhizophora mucronata_Transcriptome.</title>
        <authorList>
            <person name="Meera S.P."/>
            <person name="Sreeshan A."/>
            <person name="Augustine A."/>
        </authorList>
    </citation>
    <scope>NUCLEOTIDE SEQUENCE</scope>
    <source>
        <tissue evidence="1">Leaf</tissue>
    </source>
</reference>